<organism evidence="1">
    <name type="scientific">Rhizophora mucronata</name>
    <name type="common">Asiatic mangrove</name>
    <dbReference type="NCBI Taxonomy" id="61149"/>
    <lineage>
        <taxon>Eukaryota</taxon>
        <taxon>Viridiplantae</taxon>
        <taxon>Streptophyta</taxon>
        <taxon>Embryophyta</taxon>
        <taxon>Tracheophyta</taxon>
        <taxon>Spermatophyta</taxon>
        <taxon>Magnoliopsida</taxon>
        <taxon>eudicotyledons</taxon>
        <taxon>Gunneridae</taxon>
        <taxon>Pentapetalae</taxon>
        <taxon>rosids</taxon>
        <taxon>fabids</taxon>
        <taxon>Malpighiales</taxon>
        <taxon>Rhizophoraceae</taxon>
        <taxon>Rhizophora</taxon>
    </lineage>
</organism>
<name>A0A2P2JZR6_RHIMU</name>
<reference evidence="1" key="1">
    <citation type="submission" date="2018-02" db="EMBL/GenBank/DDBJ databases">
        <title>Rhizophora mucronata_Transcriptome.</title>
        <authorList>
            <person name="Meera S.P."/>
            <person name="Sreeshan A."/>
            <person name="Augustine A."/>
        </authorList>
    </citation>
    <scope>NUCLEOTIDE SEQUENCE</scope>
    <source>
        <tissue evidence="1">Leaf</tissue>
    </source>
</reference>
<dbReference type="EMBL" id="GGEC01018481">
    <property type="protein sequence ID" value="MBW98964.1"/>
    <property type="molecule type" value="Transcribed_RNA"/>
</dbReference>
<evidence type="ECO:0000313" key="1">
    <source>
        <dbReference type="EMBL" id="MBW98964.1"/>
    </source>
</evidence>
<accession>A0A2P2JZR6</accession>
<sequence length="73" mass="8229">MVDGWLRLLAGAFWSSLRFSFQMRSSASMVICFFTLNSFGSTYASDSVFPSPLWLFLSEMFEPFSLSHGLANT</sequence>
<dbReference type="AlphaFoldDB" id="A0A2P2JZR6"/>
<proteinExistence type="predicted"/>
<protein>
    <submittedName>
        <fullName evidence="1">Uncharacterized protein</fullName>
    </submittedName>
</protein>